<dbReference type="SMART" id="SM00369">
    <property type="entry name" value="LRR_TYP"/>
    <property type="match status" value="5"/>
</dbReference>
<reference evidence="4" key="1">
    <citation type="journal article" date="2020" name="bioRxiv">
        <title>Chromosome-level reference genome of the European wasp spider Argiope bruennichi: a resource for studies on range expansion and evolutionary adaptation.</title>
        <authorList>
            <person name="Sheffer M.M."/>
            <person name="Hoppe A."/>
            <person name="Krehenwinkel H."/>
            <person name="Uhl G."/>
            <person name="Kuss A.W."/>
            <person name="Jensen L."/>
            <person name="Jensen C."/>
            <person name="Gillespie R.G."/>
            <person name="Hoff K.J."/>
            <person name="Prost S."/>
        </authorList>
    </citation>
    <scope>NUCLEOTIDE SEQUENCE</scope>
</reference>
<feature type="chain" id="PRO_5035823240" evidence="3">
    <location>
        <begin position="22"/>
        <end position="323"/>
    </location>
</feature>
<name>A0A8T0G2M4_ARGBR</name>
<dbReference type="SUPFAM" id="SSF52058">
    <property type="entry name" value="L domain-like"/>
    <property type="match status" value="1"/>
</dbReference>
<dbReference type="EMBL" id="JABXBU010000001">
    <property type="protein sequence ID" value="KAF8796745.1"/>
    <property type="molecule type" value="Genomic_DNA"/>
</dbReference>
<sequence>MRTKICTLLLLLLGVALPALSSRCPDSDRLPTSCLCDDEYMDEEVDLELSCSGSTLDEFNDALRLFDTNSKLEVQLDEMNLGTLPSRLFDGWNVVKLDISHCELNSLAPQGQVALAGLEDTLESLVITASFNEENQRTKLDLSHLRRLTSLDLSYNAITELSDDWFARGPASLTDLVLSNNGIEKIGDRAFANLVNLDKLELHGNRFGPVKRSMLPRPANRLENLELDNNALSSFPDDFFDDLPALKILAMTNNGFARLPERVFKKILSQLELLDVRGNPIECDSTMKWLFHVKNDLTIFGTCHGPEDKQGVDLDDFIERKGQ</sequence>
<dbReference type="InterPro" id="IPR032675">
    <property type="entry name" value="LRR_dom_sf"/>
</dbReference>
<comment type="caution">
    <text evidence="4">The sequence shown here is derived from an EMBL/GenBank/DDBJ whole genome shotgun (WGS) entry which is preliminary data.</text>
</comment>
<evidence type="ECO:0000313" key="4">
    <source>
        <dbReference type="EMBL" id="KAF8796745.1"/>
    </source>
</evidence>
<gene>
    <name evidence="4" type="ORF">HNY73_001088</name>
</gene>
<keyword evidence="3" id="KW-0732">Signal</keyword>
<dbReference type="PANTHER" id="PTHR24366">
    <property type="entry name" value="IG(IMMUNOGLOBULIN) AND LRR(LEUCINE RICH REPEAT) DOMAINS"/>
    <property type="match status" value="1"/>
</dbReference>
<accession>A0A8T0G2M4</accession>
<evidence type="ECO:0000256" key="2">
    <source>
        <dbReference type="ARBA" id="ARBA00022737"/>
    </source>
</evidence>
<dbReference type="InterPro" id="IPR001611">
    <property type="entry name" value="Leu-rich_rpt"/>
</dbReference>
<dbReference type="InterPro" id="IPR003591">
    <property type="entry name" value="Leu-rich_rpt_typical-subtyp"/>
</dbReference>
<organism evidence="4 5">
    <name type="scientific">Argiope bruennichi</name>
    <name type="common">Wasp spider</name>
    <name type="synonym">Aranea bruennichi</name>
    <dbReference type="NCBI Taxonomy" id="94029"/>
    <lineage>
        <taxon>Eukaryota</taxon>
        <taxon>Metazoa</taxon>
        <taxon>Ecdysozoa</taxon>
        <taxon>Arthropoda</taxon>
        <taxon>Chelicerata</taxon>
        <taxon>Arachnida</taxon>
        <taxon>Araneae</taxon>
        <taxon>Araneomorphae</taxon>
        <taxon>Entelegynae</taxon>
        <taxon>Araneoidea</taxon>
        <taxon>Araneidae</taxon>
        <taxon>Argiope</taxon>
    </lineage>
</organism>
<keyword evidence="2" id="KW-0677">Repeat</keyword>
<feature type="signal peptide" evidence="3">
    <location>
        <begin position="1"/>
        <end position="21"/>
    </location>
</feature>
<dbReference type="Pfam" id="PF13855">
    <property type="entry name" value="LRR_8"/>
    <property type="match status" value="2"/>
</dbReference>
<dbReference type="PANTHER" id="PTHR24366:SF96">
    <property type="entry name" value="LEUCINE RICH REPEAT CONTAINING 53"/>
    <property type="match status" value="1"/>
</dbReference>
<dbReference type="Proteomes" id="UP000807504">
    <property type="component" value="Unassembled WGS sequence"/>
</dbReference>
<proteinExistence type="predicted"/>
<dbReference type="Gene3D" id="3.80.10.10">
    <property type="entry name" value="Ribonuclease Inhibitor"/>
    <property type="match status" value="1"/>
</dbReference>
<dbReference type="PROSITE" id="PS51450">
    <property type="entry name" value="LRR"/>
    <property type="match status" value="2"/>
</dbReference>
<evidence type="ECO:0000313" key="5">
    <source>
        <dbReference type="Proteomes" id="UP000807504"/>
    </source>
</evidence>
<protein>
    <submittedName>
        <fullName evidence="4">Protein artichoke like protein</fullName>
    </submittedName>
</protein>
<evidence type="ECO:0000256" key="1">
    <source>
        <dbReference type="ARBA" id="ARBA00022614"/>
    </source>
</evidence>
<keyword evidence="5" id="KW-1185">Reference proteome</keyword>
<keyword evidence="1" id="KW-0433">Leucine-rich repeat</keyword>
<evidence type="ECO:0000256" key="3">
    <source>
        <dbReference type="SAM" id="SignalP"/>
    </source>
</evidence>
<reference evidence="4" key="2">
    <citation type="submission" date="2020-06" db="EMBL/GenBank/DDBJ databases">
        <authorList>
            <person name="Sheffer M."/>
        </authorList>
    </citation>
    <scope>NUCLEOTIDE SEQUENCE</scope>
</reference>
<dbReference type="AlphaFoldDB" id="A0A8T0G2M4"/>